<feature type="domain" description="JmjC" evidence="1">
    <location>
        <begin position="100"/>
        <end position="249"/>
    </location>
</feature>
<proteinExistence type="predicted"/>
<keyword evidence="3" id="KW-1185">Reference proteome</keyword>
<dbReference type="PROSITE" id="PS51184">
    <property type="entry name" value="JMJC"/>
    <property type="match status" value="1"/>
</dbReference>
<dbReference type="Proteomes" id="UP001501231">
    <property type="component" value="Unassembled WGS sequence"/>
</dbReference>
<comment type="caution">
    <text evidence="2">The sequence shown here is derived from an EMBL/GenBank/DDBJ whole genome shotgun (WGS) entry which is preliminary data.</text>
</comment>
<dbReference type="PANTHER" id="PTHR12461">
    <property type="entry name" value="HYPOXIA-INDUCIBLE FACTOR 1 ALPHA INHIBITOR-RELATED"/>
    <property type="match status" value="1"/>
</dbReference>
<dbReference type="Gene3D" id="2.60.120.650">
    <property type="entry name" value="Cupin"/>
    <property type="match status" value="1"/>
</dbReference>
<sequence length="340" mass="38295">MTETPPRVPAPSAEEFLNRYVRRGRPAVFTRLFQGQPIHDFRTRDAALERLGDLPITVTEPYHAGGFAAFRPDAPPPRAVRTTLAGYFQDDSPLLCLEQPTPPELRRTFDVPGYRRALGGEPCDGWESRLFAGHKGKVSNLHFDADFRGVLLHQVFGVKRLVWVPPAQSAKLLPFMNLSLLLPGRLTEDDRREWLGYVHAAECVLLPGDTAFIPTAYWHHAEYVEDSLSVNLRLPRNPFTRAIGGRDVHKTWRLGCVAASSPDPTAMTGADRADLDLVRRTLRHPGTPRERLDLMEETIRTLYERRCPGLPAQAYADTSRALDEETVWTRLIDEGVLYGP</sequence>
<reference evidence="2 3" key="1">
    <citation type="journal article" date="2019" name="Int. J. Syst. Evol. Microbiol.">
        <title>The Global Catalogue of Microorganisms (GCM) 10K type strain sequencing project: providing services to taxonomists for standard genome sequencing and annotation.</title>
        <authorList>
            <consortium name="The Broad Institute Genomics Platform"/>
            <consortium name="The Broad Institute Genome Sequencing Center for Infectious Disease"/>
            <person name="Wu L."/>
            <person name="Ma J."/>
        </authorList>
    </citation>
    <scope>NUCLEOTIDE SEQUENCE [LARGE SCALE GENOMIC DNA]</scope>
    <source>
        <strain evidence="2 3">JCM 3325</strain>
    </source>
</reference>
<dbReference type="InterPro" id="IPR041667">
    <property type="entry name" value="Cupin_8"/>
</dbReference>
<protein>
    <recommendedName>
        <fullName evidence="1">JmjC domain-containing protein</fullName>
    </recommendedName>
</protein>
<gene>
    <name evidence="2" type="ORF">GCM10010191_73480</name>
</gene>
<evidence type="ECO:0000313" key="2">
    <source>
        <dbReference type="EMBL" id="GAA2445837.1"/>
    </source>
</evidence>
<dbReference type="Pfam" id="PF13621">
    <property type="entry name" value="Cupin_8"/>
    <property type="match status" value="1"/>
</dbReference>
<dbReference type="RefSeq" id="WP_344595383.1">
    <property type="nucleotide sequence ID" value="NZ_BAAARW010000030.1"/>
</dbReference>
<dbReference type="InterPro" id="IPR003347">
    <property type="entry name" value="JmjC_dom"/>
</dbReference>
<dbReference type="SUPFAM" id="SSF51197">
    <property type="entry name" value="Clavaminate synthase-like"/>
    <property type="match status" value="1"/>
</dbReference>
<dbReference type="PANTHER" id="PTHR12461:SF105">
    <property type="entry name" value="HYPOXIA-INDUCIBLE FACTOR 1-ALPHA INHIBITOR"/>
    <property type="match status" value="1"/>
</dbReference>
<evidence type="ECO:0000259" key="1">
    <source>
        <dbReference type="PROSITE" id="PS51184"/>
    </source>
</evidence>
<organism evidence="2 3">
    <name type="scientific">Actinomadura vinacea</name>
    <dbReference type="NCBI Taxonomy" id="115336"/>
    <lineage>
        <taxon>Bacteria</taxon>
        <taxon>Bacillati</taxon>
        <taxon>Actinomycetota</taxon>
        <taxon>Actinomycetes</taxon>
        <taxon>Streptosporangiales</taxon>
        <taxon>Thermomonosporaceae</taxon>
        <taxon>Actinomadura</taxon>
    </lineage>
</organism>
<name>A0ABN3K406_9ACTN</name>
<evidence type="ECO:0000313" key="3">
    <source>
        <dbReference type="Proteomes" id="UP001501231"/>
    </source>
</evidence>
<accession>A0ABN3K406</accession>
<dbReference type="EMBL" id="BAAARW010000030">
    <property type="protein sequence ID" value="GAA2445837.1"/>
    <property type="molecule type" value="Genomic_DNA"/>
</dbReference>